<dbReference type="HOGENOM" id="CLU_2027713_0_0_1"/>
<keyword evidence="2" id="KW-1185">Reference proteome</keyword>
<accession>A0A0C9T6M2</accession>
<protein>
    <submittedName>
        <fullName evidence="1">Uncharacterized protein</fullName>
    </submittedName>
</protein>
<evidence type="ECO:0000313" key="1">
    <source>
        <dbReference type="EMBL" id="KII84989.1"/>
    </source>
</evidence>
<proteinExistence type="predicted"/>
<evidence type="ECO:0000313" key="2">
    <source>
        <dbReference type="Proteomes" id="UP000053263"/>
    </source>
</evidence>
<sequence>MNLRCFRVAVCNEKNNKGSIIRNIQRSDAEREDAAKLAHLSGTRKKYAGPLTAHRSAMAIVLLQTRALENGDDYKRLRSAIYNAELVASSLAFGDAGVRIRGCNGTLHEQKSGRCAFPLVAA</sequence>
<reference evidence="1 2" key="1">
    <citation type="submission" date="2014-06" db="EMBL/GenBank/DDBJ databases">
        <title>Evolutionary Origins and Diversification of the Mycorrhizal Mutualists.</title>
        <authorList>
            <consortium name="DOE Joint Genome Institute"/>
            <consortium name="Mycorrhizal Genomics Consortium"/>
            <person name="Kohler A."/>
            <person name="Kuo A."/>
            <person name="Nagy L.G."/>
            <person name="Floudas D."/>
            <person name="Copeland A."/>
            <person name="Barry K.W."/>
            <person name="Cichocki N."/>
            <person name="Veneault-Fourrey C."/>
            <person name="LaButti K."/>
            <person name="Lindquist E.A."/>
            <person name="Lipzen A."/>
            <person name="Lundell T."/>
            <person name="Morin E."/>
            <person name="Murat C."/>
            <person name="Riley R."/>
            <person name="Ohm R."/>
            <person name="Sun H."/>
            <person name="Tunlid A."/>
            <person name="Henrissat B."/>
            <person name="Grigoriev I.V."/>
            <person name="Hibbett D.S."/>
            <person name="Martin F."/>
        </authorList>
    </citation>
    <scope>NUCLEOTIDE SEQUENCE [LARGE SCALE GENOMIC DNA]</scope>
    <source>
        <strain evidence="1 2">FD-325 SS-3</strain>
    </source>
</reference>
<dbReference type="EMBL" id="KN832569">
    <property type="protein sequence ID" value="KII84989.1"/>
    <property type="molecule type" value="Genomic_DNA"/>
</dbReference>
<name>A0A0C9T6M2_PLICR</name>
<dbReference type="AlphaFoldDB" id="A0A0C9T6M2"/>
<gene>
    <name evidence="1" type="ORF">PLICRDRAFT_179296</name>
</gene>
<organism evidence="1 2">
    <name type="scientific">Plicaturopsis crispa FD-325 SS-3</name>
    <dbReference type="NCBI Taxonomy" id="944288"/>
    <lineage>
        <taxon>Eukaryota</taxon>
        <taxon>Fungi</taxon>
        <taxon>Dikarya</taxon>
        <taxon>Basidiomycota</taxon>
        <taxon>Agaricomycotina</taxon>
        <taxon>Agaricomycetes</taxon>
        <taxon>Agaricomycetidae</taxon>
        <taxon>Amylocorticiales</taxon>
        <taxon>Amylocorticiaceae</taxon>
        <taxon>Plicatura</taxon>
        <taxon>Plicaturopsis crispa</taxon>
    </lineage>
</organism>
<dbReference type="Proteomes" id="UP000053263">
    <property type="component" value="Unassembled WGS sequence"/>
</dbReference>